<organism evidence="2 3">
    <name type="scientific">Microdochium trichocladiopsis</name>
    <dbReference type="NCBI Taxonomy" id="1682393"/>
    <lineage>
        <taxon>Eukaryota</taxon>
        <taxon>Fungi</taxon>
        <taxon>Dikarya</taxon>
        <taxon>Ascomycota</taxon>
        <taxon>Pezizomycotina</taxon>
        <taxon>Sordariomycetes</taxon>
        <taxon>Xylariomycetidae</taxon>
        <taxon>Xylariales</taxon>
        <taxon>Microdochiaceae</taxon>
        <taxon>Microdochium</taxon>
    </lineage>
</organism>
<feature type="region of interest" description="Disordered" evidence="1">
    <location>
        <begin position="488"/>
        <end position="517"/>
    </location>
</feature>
<evidence type="ECO:0000256" key="1">
    <source>
        <dbReference type="SAM" id="MobiDB-lite"/>
    </source>
</evidence>
<evidence type="ECO:0000313" key="2">
    <source>
        <dbReference type="EMBL" id="KAH7024709.1"/>
    </source>
</evidence>
<dbReference type="PANTHER" id="PTHR37540:SF5">
    <property type="entry name" value="TRANSCRIPTION FACTOR DOMAIN-CONTAINING PROTEIN"/>
    <property type="match status" value="1"/>
</dbReference>
<keyword evidence="3" id="KW-1185">Reference proteome</keyword>
<protein>
    <submittedName>
        <fullName evidence="2">Uncharacterized protein</fullName>
    </submittedName>
</protein>
<dbReference type="PANTHER" id="PTHR37540">
    <property type="entry name" value="TRANSCRIPTION FACTOR (ACR-2), PUTATIVE-RELATED-RELATED"/>
    <property type="match status" value="1"/>
</dbReference>
<name>A0A9P8XY45_9PEZI</name>
<sequence>MQLVFVPSDGAAKISTLERQLIRRHCMQGKNKRADSRRSRREAARRAAAAVVAASRAQRDFQDDNALQLQEDNGPPHLAVTPLVAEGSPPYRSRIATPLQSDWTMYPFPVALGYSDAELIYTYLDNNPVRDTLYPFYHFGAVIDIDEDPTHCVRRLLTDNLCLHGILVMTSASRDLLLHRPMSTATRGHLRNMIPLLNSQLGQAGAHRDDMVLFLVSVLACVAILFHDYDAARAHAAGIRQILGLRGDWATVLSTHPSVQFSVDRLNFLSALSTTHWDPIYSSKIWEAPVYPSHVHRLYESLDMLDLESLLLPTTPTATRLTGSSSRYNEEYHEDQYNEEQDYRHLAGLFRHFQNPSILINEHSSSGLPMDAKMIRQYQGHNLAHLIDLDRHYRELLASITADGYDTRLSSSPLGADDIGGVSNEDAIFQHGSTTDTGNDYGQEYPRNDPGLNYTAPWQQQHRLRLAHCIVLGAALLAFLTTSVPLRRRRHSTSYSSPPPTGQHAENHGIDGHSAFCGSTGGGERDLRWELLDTYVTLASGGGDGDSWSPLGDERLEIWLLLVLQMSGSLAARRQQKQDHERYQQQQHKQRQHQDDRSRSYSHDTCDSQASSPGRIIQGKDGRDVVRRAWRRLVVDRGLSWDEARVRARKLIWCDVFHDDLGRAAFLELCKESLLGV</sequence>
<comment type="caution">
    <text evidence="2">The sequence shown here is derived from an EMBL/GenBank/DDBJ whole genome shotgun (WGS) entry which is preliminary data.</text>
</comment>
<dbReference type="AlphaFoldDB" id="A0A9P8XY45"/>
<gene>
    <name evidence="2" type="ORF">B0I36DRAFT_366629</name>
</gene>
<feature type="region of interest" description="Disordered" evidence="1">
    <location>
        <begin position="573"/>
        <end position="618"/>
    </location>
</feature>
<feature type="compositionally biased region" description="Basic and acidic residues" evidence="1">
    <location>
        <begin position="592"/>
        <end position="606"/>
    </location>
</feature>
<reference evidence="2" key="1">
    <citation type="journal article" date="2021" name="Nat. Commun.">
        <title>Genetic determinants of endophytism in the Arabidopsis root mycobiome.</title>
        <authorList>
            <person name="Mesny F."/>
            <person name="Miyauchi S."/>
            <person name="Thiergart T."/>
            <person name="Pickel B."/>
            <person name="Atanasova L."/>
            <person name="Karlsson M."/>
            <person name="Huettel B."/>
            <person name="Barry K.W."/>
            <person name="Haridas S."/>
            <person name="Chen C."/>
            <person name="Bauer D."/>
            <person name="Andreopoulos W."/>
            <person name="Pangilinan J."/>
            <person name="LaButti K."/>
            <person name="Riley R."/>
            <person name="Lipzen A."/>
            <person name="Clum A."/>
            <person name="Drula E."/>
            <person name="Henrissat B."/>
            <person name="Kohler A."/>
            <person name="Grigoriev I.V."/>
            <person name="Martin F.M."/>
            <person name="Hacquard S."/>
        </authorList>
    </citation>
    <scope>NUCLEOTIDE SEQUENCE</scope>
    <source>
        <strain evidence="2">MPI-CAGE-CH-0230</strain>
    </source>
</reference>
<dbReference type="OrthoDB" id="4158087at2759"/>
<evidence type="ECO:0000313" key="3">
    <source>
        <dbReference type="Proteomes" id="UP000756346"/>
    </source>
</evidence>
<dbReference type="GeneID" id="70188877"/>
<accession>A0A9P8XY45</accession>
<proteinExistence type="predicted"/>
<dbReference type="EMBL" id="JAGTJQ010000009">
    <property type="protein sequence ID" value="KAH7024709.1"/>
    <property type="molecule type" value="Genomic_DNA"/>
</dbReference>
<dbReference type="Proteomes" id="UP000756346">
    <property type="component" value="Unassembled WGS sequence"/>
</dbReference>
<dbReference type="RefSeq" id="XP_046008257.1">
    <property type="nucleotide sequence ID" value="XM_046159331.1"/>
</dbReference>